<feature type="region of interest" description="Disordered" evidence="7">
    <location>
        <begin position="266"/>
        <end position="299"/>
    </location>
</feature>
<dbReference type="PROSITE" id="PS50011">
    <property type="entry name" value="PROTEIN_KINASE_DOM"/>
    <property type="match status" value="1"/>
</dbReference>
<dbReference type="EMBL" id="JBBEGN010000006">
    <property type="protein sequence ID" value="MEJ2868988.1"/>
    <property type="molecule type" value="Genomic_DNA"/>
</dbReference>
<dbReference type="PROSITE" id="PS00108">
    <property type="entry name" value="PROTEIN_KINASE_ST"/>
    <property type="match status" value="1"/>
</dbReference>
<evidence type="ECO:0000313" key="11">
    <source>
        <dbReference type="Proteomes" id="UP001385809"/>
    </source>
</evidence>
<name>A0ABU8MRC7_9PSEU</name>
<evidence type="ECO:0000256" key="4">
    <source>
        <dbReference type="ARBA" id="ARBA00022741"/>
    </source>
</evidence>
<evidence type="ECO:0000256" key="1">
    <source>
        <dbReference type="ARBA" id="ARBA00012513"/>
    </source>
</evidence>
<evidence type="ECO:0000256" key="7">
    <source>
        <dbReference type="SAM" id="MobiDB-lite"/>
    </source>
</evidence>
<dbReference type="SUPFAM" id="SSF56112">
    <property type="entry name" value="Protein kinase-like (PK-like)"/>
    <property type="match status" value="1"/>
</dbReference>
<keyword evidence="8" id="KW-1133">Transmembrane helix</keyword>
<organism evidence="10 11">
    <name type="scientific">Actinomycetospora aurantiaca</name>
    <dbReference type="NCBI Taxonomy" id="3129233"/>
    <lineage>
        <taxon>Bacteria</taxon>
        <taxon>Bacillati</taxon>
        <taxon>Actinomycetota</taxon>
        <taxon>Actinomycetes</taxon>
        <taxon>Pseudonocardiales</taxon>
        <taxon>Pseudonocardiaceae</taxon>
        <taxon>Actinomycetospora</taxon>
    </lineage>
</organism>
<evidence type="ECO:0000259" key="9">
    <source>
        <dbReference type="PROSITE" id="PS50011"/>
    </source>
</evidence>
<evidence type="ECO:0000256" key="3">
    <source>
        <dbReference type="ARBA" id="ARBA00022679"/>
    </source>
</evidence>
<proteinExistence type="predicted"/>
<dbReference type="GO" id="GO:0004674">
    <property type="term" value="F:protein serine/threonine kinase activity"/>
    <property type="evidence" value="ECO:0007669"/>
    <property type="project" value="UniProtKB-EC"/>
</dbReference>
<evidence type="ECO:0000256" key="6">
    <source>
        <dbReference type="ARBA" id="ARBA00022840"/>
    </source>
</evidence>
<keyword evidence="6" id="KW-0067">ATP-binding</keyword>
<protein>
    <recommendedName>
        <fullName evidence="1">non-specific serine/threonine protein kinase</fullName>
        <ecNumber evidence="1">2.7.11.1</ecNumber>
    </recommendedName>
</protein>
<dbReference type="EC" id="2.7.11.1" evidence="1"/>
<dbReference type="PANTHER" id="PTHR43289:SF6">
    <property type="entry name" value="SERINE_THREONINE-PROTEIN KINASE NEKL-3"/>
    <property type="match status" value="1"/>
</dbReference>
<dbReference type="InterPro" id="IPR008271">
    <property type="entry name" value="Ser/Thr_kinase_AS"/>
</dbReference>
<evidence type="ECO:0000256" key="2">
    <source>
        <dbReference type="ARBA" id="ARBA00022527"/>
    </source>
</evidence>
<evidence type="ECO:0000256" key="5">
    <source>
        <dbReference type="ARBA" id="ARBA00022777"/>
    </source>
</evidence>
<dbReference type="Gene3D" id="1.10.510.10">
    <property type="entry name" value="Transferase(Phosphotransferase) domain 1"/>
    <property type="match status" value="1"/>
</dbReference>
<dbReference type="PANTHER" id="PTHR43289">
    <property type="entry name" value="MITOGEN-ACTIVATED PROTEIN KINASE KINASE KINASE 20-RELATED"/>
    <property type="match status" value="1"/>
</dbReference>
<dbReference type="SMART" id="SM00220">
    <property type="entry name" value="S_TKc"/>
    <property type="match status" value="1"/>
</dbReference>
<keyword evidence="8" id="KW-0472">Membrane</keyword>
<dbReference type="Pfam" id="PF00069">
    <property type="entry name" value="Pkinase"/>
    <property type="match status" value="1"/>
</dbReference>
<keyword evidence="8" id="KW-0812">Transmembrane</keyword>
<dbReference type="RefSeq" id="WP_337695569.1">
    <property type="nucleotide sequence ID" value="NZ_JBBEGN010000006.1"/>
</dbReference>
<comment type="caution">
    <text evidence="10">The sequence shown here is derived from an EMBL/GenBank/DDBJ whole genome shotgun (WGS) entry which is preliminary data.</text>
</comment>
<keyword evidence="5 10" id="KW-0418">Kinase</keyword>
<dbReference type="Proteomes" id="UP001385809">
    <property type="component" value="Unassembled WGS sequence"/>
</dbReference>
<accession>A0ABU8MRC7</accession>
<feature type="domain" description="Protein kinase" evidence="9">
    <location>
        <begin position="11"/>
        <end position="271"/>
    </location>
</feature>
<keyword evidence="2" id="KW-0723">Serine/threonine-protein kinase</keyword>
<dbReference type="InterPro" id="IPR011009">
    <property type="entry name" value="Kinase-like_dom_sf"/>
</dbReference>
<keyword evidence="4" id="KW-0547">Nucleotide-binding</keyword>
<dbReference type="CDD" id="cd14014">
    <property type="entry name" value="STKc_PknB_like"/>
    <property type="match status" value="1"/>
</dbReference>
<gene>
    <name evidence="10" type="ORF">WCD74_14540</name>
</gene>
<evidence type="ECO:0000256" key="8">
    <source>
        <dbReference type="SAM" id="Phobius"/>
    </source>
</evidence>
<dbReference type="InterPro" id="IPR000719">
    <property type="entry name" value="Prot_kinase_dom"/>
</dbReference>
<evidence type="ECO:0000313" key="10">
    <source>
        <dbReference type="EMBL" id="MEJ2868988.1"/>
    </source>
</evidence>
<keyword evidence="11" id="KW-1185">Reference proteome</keyword>
<sequence>MEPGELFADRYRIVRFVARGGMGEVYEARDETLETTVALKRVGFAGLPDDEASVARARVLREARLAARLRGVPQVVATYDVVESGDDVWLVLEYVPSRTLGDALDDRLDTVEVARIGAAVATALAAAHANDVLHRDVKPGNVLLADDGTVKLTDFGISRGTGEATKLTATDVVSGTPAYMAREVARGEDPTPAADVYSLGATLYRALEGAPPHGTDGNALRLMYRVATEPPRPPEHADTLGPLLLRLLADDPSTRPDAATAAELLDAHARRPSEPTVRTGPDPAPSSGPGTPTLTGEAPAPSRRRWWLLAGAAAAVLLVAAGVLVAIRLAAPDPLTMPASIAARTLDVPADQADPCALLDPDALGAFGTVTLGPAYNPSGCTATLRGEDGGSGTVTATFYSPRTTLPPDTTTGVVGAATLARTPESAASNGCPRVLTIADGTQVRVEASSSGLAGGTCGLADAGTAVVSRTLDAEGIVADPARPQRFVFADADACALLPSEELGRAVPDVAPTRGGAGFARWSCSFGRGGEIDLYFTTDDATPAQYGRPLPPAGGRSAWASSTDSGCRVWVWLGPPRDGRPGQLTSASVAGGPSEVRCDQARTLAEGMANRLPPA</sequence>
<keyword evidence="3 10" id="KW-0808">Transferase</keyword>
<reference evidence="10 11" key="1">
    <citation type="submission" date="2024-03" db="EMBL/GenBank/DDBJ databases">
        <title>Actinomycetospora sp. OC33-EN08, a novel actinomycete isolated from wild orchid (Aerides multiflora).</title>
        <authorList>
            <person name="Suriyachadkun C."/>
        </authorList>
    </citation>
    <scope>NUCLEOTIDE SEQUENCE [LARGE SCALE GENOMIC DNA]</scope>
    <source>
        <strain evidence="10 11">OC33-EN08</strain>
    </source>
</reference>
<dbReference type="Gene3D" id="3.30.200.20">
    <property type="entry name" value="Phosphorylase Kinase, domain 1"/>
    <property type="match status" value="1"/>
</dbReference>
<feature type="transmembrane region" description="Helical" evidence="8">
    <location>
        <begin position="306"/>
        <end position="327"/>
    </location>
</feature>